<keyword evidence="2" id="KW-1185">Reference proteome</keyword>
<protein>
    <submittedName>
        <fullName evidence="1">Uncharacterized protein</fullName>
    </submittedName>
</protein>
<accession>A0A1E3WC76</accession>
<reference evidence="1 2" key="1">
    <citation type="journal article" date="2016" name="Environ. Microbiol.">
        <title>New Methyloceanibacter diversity from North Sea sediments includes methanotroph containing solely the soluble methane monooxygenase.</title>
        <authorList>
            <person name="Vekeman B."/>
            <person name="Kerckhof F.M."/>
            <person name="Cremers G."/>
            <person name="de Vos P."/>
            <person name="Vandamme P."/>
            <person name="Boon N."/>
            <person name="Op den Camp H.J."/>
            <person name="Heylen K."/>
        </authorList>
    </citation>
    <scope>NUCLEOTIDE SEQUENCE [LARGE SCALE GENOMIC DNA]</scope>
    <source>
        <strain evidence="1 2">R-67177</strain>
    </source>
</reference>
<sequence>MTDGVKARPYRAAGHCAYPHRRDLMLKKVFLAAATCAVIAGATITAPVTAQAMTCEDAAKMKYPDSIMDRAKYKRSCKKAYKASMGKEGPLATLKMKMMDKS</sequence>
<proteinExistence type="predicted"/>
<organism evidence="1 2">
    <name type="scientific">Methyloceanibacter marginalis</name>
    <dbReference type="NCBI Taxonomy" id="1774971"/>
    <lineage>
        <taxon>Bacteria</taxon>
        <taxon>Pseudomonadati</taxon>
        <taxon>Pseudomonadota</taxon>
        <taxon>Alphaproteobacteria</taxon>
        <taxon>Hyphomicrobiales</taxon>
        <taxon>Hyphomicrobiaceae</taxon>
        <taxon>Methyloceanibacter</taxon>
    </lineage>
</organism>
<dbReference type="AlphaFoldDB" id="A0A1E3WC76"/>
<name>A0A1E3WC76_9HYPH</name>
<evidence type="ECO:0000313" key="1">
    <source>
        <dbReference type="EMBL" id="ODS03414.1"/>
    </source>
</evidence>
<dbReference type="EMBL" id="LPWD01000113">
    <property type="protein sequence ID" value="ODS03414.1"/>
    <property type="molecule type" value="Genomic_DNA"/>
</dbReference>
<gene>
    <name evidence="1" type="ORF">AUC71_00950</name>
</gene>
<dbReference type="Proteomes" id="UP000095042">
    <property type="component" value="Unassembled WGS sequence"/>
</dbReference>
<comment type="caution">
    <text evidence="1">The sequence shown here is derived from an EMBL/GenBank/DDBJ whole genome shotgun (WGS) entry which is preliminary data.</text>
</comment>
<evidence type="ECO:0000313" key="2">
    <source>
        <dbReference type="Proteomes" id="UP000095042"/>
    </source>
</evidence>